<dbReference type="FunFam" id="3.40.309.10:FF:000012">
    <property type="entry name" value="Betaine aldehyde dehydrogenase"/>
    <property type="match status" value="1"/>
</dbReference>
<sequence>MQKKLFINNEWVDAKSGETISIRSPHDDAFVAEGIHLASKEDVDSAVAAARAAFEGGWSKWSAERRSKAMLKFADLAEEKADDIAAWESKAMGQPISIALLFVKMMVKLWRYYAGWTDKIAGEQHPITEEGIYRIVQYDPIGVCAGISPWNCTPIFFGFKTGAAIAAGCTSVFKTSEKSPIGVLQLGELIKEAGFPPGVINIISGDGAAGSALAHHMDIDKISFTGSTLTGRKIQEASAKSNMKRVSLELGGKSPSLIFNDADINNALDHASRGFLWNNGQACVATSRTFVHEDVAEVFIRKIKERFVQLRQEIGPPDDRKTYIGPLADRLQFDRVMGLIETGRKEGELIVGGNRIGDKGFYVEPTIILSPRDSARVYREEIFGPVLTIRTFRTEDEAIKLANDTSYGLSSCIFTSSVGRALRLSKKIKAGMVNINSAQTFGPDAPMGGIKDSGLGREGGKEGIMHYVEPKTIFIK</sequence>
<dbReference type="EMBL" id="KZ678205">
    <property type="protein sequence ID" value="PSN58746.1"/>
    <property type="molecule type" value="Genomic_DNA"/>
</dbReference>
<comment type="similarity">
    <text evidence="1 6">Belongs to the aldehyde dehydrogenase family.</text>
</comment>
<proteinExistence type="inferred from homology"/>
<evidence type="ECO:0000256" key="1">
    <source>
        <dbReference type="ARBA" id="ARBA00009986"/>
    </source>
</evidence>
<dbReference type="AlphaFoldDB" id="A0A2T2N0G6"/>
<dbReference type="Gene3D" id="3.40.309.10">
    <property type="entry name" value="Aldehyde Dehydrogenase, Chain A, domain 2"/>
    <property type="match status" value="1"/>
</dbReference>
<gene>
    <name evidence="8" type="ORF">BS50DRAFT_682646</name>
</gene>
<reference evidence="8 9" key="1">
    <citation type="journal article" date="2018" name="Front. Microbiol.">
        <title>Genome-Wide Analysis of Corynespora cassiicola Leaf Fall Disease Putative Effectors.</title>
        <authorList>
            <person name="Lopez D."/>
            <person name="Ribeiro S."/>
            <person name="Label P."/>
            <person name="Fumanal B."/>
            <person name="Venisse J.S."/>
            <person name="Kohler A."/>
            <person name="de Oliveira R.R."/>
            <person name="Labutti K."/>
            <person name="Lipzen A."/>
            <person name="Lail K."/>
            <person name="Bauer D."/>
            <person name="Ohm R.A."/>
            <person name="Barry K.W."/>
            <person name="Spatafora J."/>
            <person name="Grigoriev I.V."/>
            <person name="Martin F.M."/>
            <person name="Pujade-Renaud V."/>
        </authorList>
    </citation>
    <scope>NUCLEOTIDE SEQUENCE [LARGE SCALE GENOMIC DNA]</scope>
    <source>
        <strain evidence="8 9">Philippines</strain>
    </source>
</reference>
<dbReference type="GO" id="GO:0004029">
    <property type="term" value="F:aldehyde dehydrogenase (NAD+) activity"/>
    <property type="evidence" value="ECO:0007669"/>
    <property type="project" value="UniProtKB-EC"/>
</dbReference>
<dbReference type="Pfam" id="PF00171">
    <property type="entry name" value="Aldedh"/>
    <property type="match status" value="1"/>
</dbReference>
<dbReference type="SUPFAM" id="SSF53720">
    <property type="entry name" value="ALDH-like"/>
    <property type="match status" value="1"/>
</dbReference>
<name>A0A2T2N0G6_CORCC</name>
<comment type="catalytic activity">
    <reaction evidence="4">
        <text>an aldehyde + NAD(+) + H2O = a carboxylate + NADH + 2 H(+)</text>
        <dbReference type="Rhea" id="RHEA:16185"/>
        <dbReference type="ChEBI" id="CHEBI:15377"/>
        <dbReference type="ChEBI" id="CHEBI:15378"/>
        <dbReference type="ChEBI" id="CHEBI:17478"/>
        <dbReference type="ChEBI" id="CHEBI:29067"/>
        <dbReference type="ChEBI" id="CHEBI:57540"/>
        <dbReference type="ChEBI" id="CHEBI:57945"/>
        <dbReference type="EC" id="1.2.1.3"/>
    </reaction>
</comment>
<keyword evidence="2 6" id="KW-0560">Oxidoreductase</keyword>
<dbReference type="Proteomes" id="UP000240883">
    <property type="component" value="Unassembled WGS sequence"/>
</dbReference>
<dbReference type="OrthoDB" id="310895at2759"/>
<feature type="active site" evidence="5">
    <location>
        <position position="249"/>
    </location>
</feature>
<dbReference type="Gene3D" id="3.40.605.10">
    <property type="entry name" value="Aldehyde Dehydrogenase, Chain A, domain 1"/>
    <property type="match status" value="1"/>
</dbReference>
<evidence type="ECO:0000313" key="9">
    <source>
        <dbReference type="Proteomes" id="UP000240883"/>
    </source>
</evidence>
<dbReference type="PROSITE" id="PS00070">
    <property type="entry name" value="ALDEHYDE_DEHYDR_CYS"/>
    <property type="match status" value="1"/>
</dbReference>
<dbReference type="InterPro" id="IPR029510">
    <property type="entry name" value="Ald_DH_CS_GLU"/>
</dbReference>
<dbReference type="InterPro" id="IPR016163">
    <property type="entry name" value="Ald_DH_C"/>
</dbReference>
<accession>A0A2T2N0G6</accession>
<dbReference type="InterPro" id="IPR016160">
    <property type="entry name" value="Ald_DH_CS_CYS"/>
</dbReference>
<evidence type="ECO:0000256" key="2">
    <source>
        <dbReference type="ARBA" id="ARBA00023002"/>
    </source>
</evidence>
<keyword evidence="9" id="KW-1185">Reference proteome</keyword>
<dbReference type="PROSITE" id="PS00687">
    <property type="entry name" value="ALDEHYDE_DEHYDR_GLU"/>
    <property type="match status" value="1"/>
</dbReference>
<evidence type="ECO:0000256" key="3">
    <source>
        <dbReference type="ARBA" id="ARBA00024226"/>
    </source>
</evidence>
<evidence type="ECO:0000256" key="6">
    <source>
        <dbReference type="RuleBase" id="RU003345"/>
    </source>
</evidence>
<dbReference type="STRING" id="1448308.A0A2T2N0G6"/>
<feature type="domain" description="Aldehyde dehydrogenase" evidence="7">
    <location>
        <begin position="11"/>
        <end position="473"/>
    </location>
</feature>
<evidence type="ECO:0000313" key="8">
    <source>
        <dbReference type="EMBL" id="PSN58746.1"/>
    </source>
</evidence>
<dbReference type="EC" id="1.2.1.3" evidence="3"/>
<dbReference type="PANTHER" id="PTHR11699">
    <property type="entry name" value="ALDEHYDE DEHYDROGENASE-RELATED"/>
    <property type="match status" value="1"/>
</dbReference>
<evidence type="ECO:0000259" key="7">
    <source>
        <dbReference type="Pfam" id="PF00171"/>
    </source>
</evidence>
<protein>
    <recommendedName>
        <fullName evidence="3">aldehyde dehydrogenase (NAD(+))</fullName>
        <ecNumber evidence="3">1.2.1.3</ecNumber>
    </recommendedName>
</protein>
<organism evidence="8 9">
    <name type="scientific">Corynespora cassiicola Philippines</name>
    <dbReference type="NCBI Taxonomy" id="1448308"/>
    <lineage>
        <taxon>Eukaryota</taxon>
        <taxon>Fungi</taxon>
        <taxon>Dikarya</taxon>
        <taxon>Ascomycota</taxon>
        <taxon>Pezizomycotina</taxon>
        <taxon>Dothideomycetes</taxon>
        <taxon>Pleosporomycetidae</taxon>
        <taxon>Pleosporales</taxon>
        <taxon>Corynesporascaceae</taxon>
        <taxon>Corynespora</taxon>
    </lineage>
</organism>
<dbReference type="InterPro" id="IPR015590">
    <property type="entry name" value="Aldehyde_DH_dom"/>
</dbReference>
<dbReference type="FunFam" id="3.40.605.10:FF:000007">
    <property type="entry name" value="NAD/NADP-dependent betaine aldehyde dehydrogenase"/>
    <property type="match status" value="1"/>
</dbReference>
<evidence type="ECO:0000256" key="4">
    <source>
        <dbReference type="ARBA" id="ARBA00049194"/>
    </source>
</evidence>
<evidence type="ECO:0000256" key="5">
    <source>
        <dbReference type="PROSITE-ProRule" id="PRU10007"/>
    </source>
</evidence>
<dbReference type="InterPro" id="IPR016162">
    <property type="entry name" value="Ald_DH_N"/>
</dbReference>
<dbReference type="InterPro" id="IPR016161">
    <property type="entry name" value="Ald_DH/histidinol_DH"/>
</dbReference>